<reference evidence="1" key="1">
    <citation type="submission" date="2020-11" db="EMBL/GenBank/DDBJ databases">
        <title>Isolation and identification of active actinomycetes.</title>
        <authorList>
            <person name="Yu B."/>
        </authorList>
    </citation>
    <scope>NUCLEOTIDE SEQUENCE</scope>
    <source>
        <strain evidence="1">NEAU-YB345</strain>
    </source>
</reference>
<evidence type="ECO:0000313" key="1">
    <source>
        <dbReference type="EMBL" id="MBF9067248.1"/>
    </source>
</evidence>
<evidence type="ECO:0000313" key="2">
    <source>
        <dbReference type="Proteomes" id="UP000657385"/>
    </source>
</evidence>
<dbReference type="EMBL" id="JADPRT010000002">
    <property type="protein sequence ID" value="MBF9067248.1"/>
    <property type="molecule type" value="Genomic_DNA"/>
</dbReference>
<protein>
    <submittedName>
        <fullName evidence="1">Uncharacterized protein</fullName>
    </submittedName>
</protein>
<dbReference type="AlphaFoldDB" id="A0A931FBA8"/>
<dbReference type="RefSeq" id="WP_196192457.1">
    <property type="nucleotide sequence ID" value="NZ_JADPRT010000002.1"/>
</dbReference>
<dbReference type="Proteomes" id="UP000657385">
    <property type="component" value="Unassembled WGS sequence"/>
</dbReference>
<gene>
    <name evidence="1" type="ORF">I2501_04225</name>
</gene>
<keyword evidence="2" id="KW-1185">Reference proteome</keyword>
<name>A0A931FBA8_9ACTN</name>
<sequence>MTTRPIRCGNDRRTQLTPGDLAEVERYAAHLTESEQPQPPVVCICGSTRFQQQMAEAAHVESLAGRIVVMPHVSMKQWDGEVEDMDQVKTGLDRLHRAKIRMAREILVVGDYVGDSTRAEIEYARCLGLPVRFTHPEVDPVREA</sequence>
<comment type="caution">
    <text evidence="1">The sequence shown here is derived from an EMBL/GenBank/DDBJ whole genome shotgun (WGS) entry which is preliminary data.</text>
</comment>
<proteinExistence type="predicted"/>
<organism evidence="1 2">
    <name type="scientific">Streptacidiphilus fuscans</name>
    <dbReference type="NCBI Taxonomy" id="2789292"/>
    <lineage>
        <taxon>Bacteria</taxon>
        <taxon>Bacillati</taxon>
        <taxon>Actinomycetota</taxon>
        <taxon>Actinomycetes</taxon>
        <taxon>Kitasatosporales</taxon>
        <taxon>Streptomycetaceae</taxon>
        <taxon>Streptacidiphilus</taxon>
    </lineage>
</organism>
<accession>A0A931FBA8</accession>